<evidence type="ECO:0000256" key="6">
    <source>
        <dbReference type="ARBA" id="ARBA00022989"/>
    </source>
</evidence>
<dbReference type="AlphaFoldDB" id="A0A426X8X8"/>
<keyword evidence="6 9" id="KW-1133">Transmembrane helix</keyword>
<comment type="subcellular location">
    <subcellularLocation>
        <location evidence="1">Membrane</location>
        <topology evidence="1">Single-pass membrane protein</topology>
    </subcellularLocation>
</comment>
<dbReference type="InterPro" id="IPR040359">
    <property type="entry name" value="GDU"/>
</dbReference>
<evidence type="ECO:0000256" key="8">
    <source>
        <dbReference type="SAM" id="MobiDB-lite"/>
    </source>
</evidence>
<evidence type="ECO:0000313" key="10">
    <source>
        <dbReference type="EMBL" id="RRT35898.1"/>
    </source>
</evidence>
<proteinExistence type="inferred from homology"/>
<dbReference type="PANTHER" id="PTHR33228:SF82">
    <property type="entry name" value="OS06G0654400 PROTEIN"/>
    <property type="match status" value="1"/>
</dbReference>
<evidence type="ECO:0000256" key="2">
    <source>
        <dbReference type="ARBA" id="ARBA00009977"/>
    </source>
</evidence>
<organism evidence="10 11">
    <name type="scientific">Ensete ventricosum</name>
    <name type="common">Abyssinian banana</name>
    <name type="synonym">Musa ensete</name>
    <dbReference type="NCBI Taxonomy" id="4639"/>
    <lineage>
        <taxon>Eukaryota</taxon>
        <taxon>Viridiplantae</taxon>
        <taxon>Streptophyta</taxon>
        <taxon>Embryophyta</taxon>
        <taxon>Tracheophyta</taxon>
        <taxon>Spermatophyta</taxon>
        <taxon>Magnoliopsida</taxon>
        <taxon>Liliopsida</taxon>
        <taxon>Zingiberales</taxon>
        <taxon>Musaceae</taxon>
        <taxon>Ensete</taxon>
    </lineage>
</organism>
<feature type="region of interest" description="Disordered" evidence="8">
    <location>
        <begin position="233"/>
        <end position="253"/>
    </location>
</feature>
<dbReference type="Proteomes" id="UP000287651">
    <property type="component" value="Unassembled WGS sequence"/>
</dbReference>
<dbReference type="GO" id="GO:0080143">
    <property type="term" value="P:regulation of amino acid export"/>
    <property type="evidence" value="ECO:0007669"/>
    <property type="project" value="InterPro"/>
</dbReference>
<comment type="similarity">
    <text evidence="2">Belongs to the GLUTAMINE DUMPER 1 (TC 9.B.60) family.</text>
</comment>
<dbReference type="PANTHER" id="PTHR33228">
    <property type="entry name" value="PROTEIN GLUTAMINE DUMPER 4-RELATED"/>
    <property type="match status" value="1"/>
</dbReference>
<evidence type="ECO:0000256" key="3">
    <source>
        <dbReference type="ARBA" id="ARBA00022448"/>
    </source>
</evidence>
<evidence type="ECO:0000256" key="7">
    <source>
        <dbReference type="ARBA" id="ARBA00023136"/>
    </source>
</evidence>
<dbReference type="GO" id="GO:0016020">
    <property type="term" value="C:membrane"/>
    <property type="evidence" value="ECO:0007669"/>
    <property type="project" value="UniProtKB-SubCell"/>
</dbReference>
<evidence type="ECO:0008006" key="12">
    <source>
        <dbReference type="Google" id="ProtNLM"/>
    </source>
</evidence>
<evidence type="ECO:0000313" key="11">
    <source>
        <dbReference type="Proteomes" id="UP000287651"/>
    </source>
</evidence>
<feature type="compositionally biased region" description="Basic and acidic residues" evidence="8">
    <location>
        <begin position="139"/>
        <end position="157"/>
    </location>
</feature>
<evidence type="ECO:0000256" key="9">
    <source>
        <dbReference type="SAM" id="Phobius"/>
    </source>
</evidence>
<feature type="transmembrane region" description="Helical" evidence="9">
    <location>
        <begin position="33"/>
        <end position="53"/>
    </location>
</feature>
<dbReference type="EMBL" id="AMZH03024343">
    <property type="protein sequence ID" value="RRT35898.1"/>
    <property type="molecule type" value="Genomic_DNA"/>
</dbReference>
<name>A0A426X8X8_ENSVE</name>
<evidence type="ECO:0000256" key="1">
    <source>
        <dbReference type="ARBA" id="ARBA00004167"/>
    </source>
</evidence>
<evidence type="ECO:0000256" key="5">
    <source>
        <dbReference type="ARBA" id="ARBA00022970"/>
    </source>
</evidence>
<keyword evidence="4 9" id="KW-0812">Transmembrane</keyword>
<keyword evidence="7 9" id="KW-0472">Membrane</keyword>
<reference evidence="10 11" key="1">
    <citation type="journal article" date="2014" name="Agronomy (Basel)">
        <title>A Draft Genome Sequence for Ensete ventricosum, the Drought-Tolerant Tree Against Hunger.</title>
        <authorList>
            <person name="Harrison J."/>
            <person name="Moore K.A."/>
            <person name="Paszkiewicz K."/>
            <person name="Jones T."/>
            <person name="Grant M."/>
            <person name="Ambacheew D."/>
            <person name="Muzemil S."/>
            <person name="Studholme D.J."/>
        </authorList>
    </citation>
    <scope>NUCLEOTIDE SEQUENCE [LARGE SCALE GENOMIC DNA]</scope>
</reference>
<keyword evidence="3" id="KW-0813">Transport</keyword>
<protein>
    <recommendedName>
        <fullName evidence="12">Protein GLUTAMINE DUMPER 3</fullName>
    </recommendedName>
</protein>
<feature type="compositionally biased region" description="Basic and acidic residues" evidence="8">
    <location>
        <begin position="115"/>
        <end position="128"/>
    </location>
</feature>
<gene>
    <name evidence="10" type="ORF">B296_00051351</name>
</gene>
<evidence type="ECO:0000256" key="4">
    <source>
        <dbReference type="ARBA" id="ARBA00022692"/>
    </source>
</evidence>
<feature type="compositionally biased region" description="Basic residues" evidence="8">
    <location>
        <begin position="242"/>
        <end position="253"/>
    </location>
</feature>
<accession>A0A426X8X8</accession>
<feature type="region of interest" description="Disordered" evidence="8">
    <location>
        <begin position="102"/>
        <end position="157"/>
    </location>
</feature>
<sequence length="253" mass="26958">MRAGAAFNATAAVEVSAAAVGGGHSGWRSPVPYLFGGLAAMMGLIAFALLLLACSYWKLSGYLDGGDEPGAKTGEEVAMPVACYEEKFVVIMAGDEKPTYLATPVSSRPSSFGDHTGKEDDNNDKDMLEDCMGTGNETQNKDHIRGQSENHNLDGRRPHDVHLRQRCTDLDLQQYCGGLLPKKATSAGSAGDAHVDWRTFFPSQAEFASARSGGALRNPMPSSAKIWEAVADSDGDVAPVRTHGHASKRVMDK</sequence>
<comment type="caution">
    <text evidence="10">The sequence shown here is derived from an EMBL/GenBank/DDBJ whole genome shotgun (WGS) entry which is preliminary data.</text>
</comment>
<keyword evidence="5" id="KW-0029">Amino-acid transport</keyword>
<dbReference type="GO" id="GO:0006865">
    <property type="term" value="P:amino acid transport"/>
    <property type="evidence" value="ECO:0007669"/>
    <property type="project" value="UniProtKB-KW"/>
</dbReference>